<dbReference type="RefSeq" id="WP_038065375.1">
    <property type="nucleotide sequence ID" value="NZ_FOVB01000002.1"/>
</dbReference>
<evidence type="ECO:0000259" key="12">
    <source>
        <dbReference type="Pfam" id="PF14535"/>
    </source>
</evidence>
<comment type="similarity">
    <text evidence="5 9">Belongs to the phenylacetyl-CoA ligase family.</text>
</comment>
<dbReference type="GO" id="GO:0047475">
    <property type="term" value="F:phenylacetate-CoA ligase activity"/>
    <property type="evidence" value="ECO:0007669"/>
    <property type="project" value="UniProtKB-EC"/>
</dbReference>
<feature type="region of interest" description="Disordered" evidence="10">
    <location>
        <begin position="415"/>
        <end position="436"/>
    </location>
</feature>
<comment type="subunit">
    <text evidence="1">Monomer.</text>
</comment>
<proteinExistence type="inferred from homology"/>
<comment type="pathway">
    <text evidence="4 9">Aromatic compound metabolism; phenylacetate degradation.</text>
</comment>
<dbReference type="Proteomes" id="UP000027725">
    <property type="component" value="Unassembled WGS sequence"/>
</dbReference>
<sequence length="436" mass="48778">MINLKPTKDSLDPIETASRDEISALQFHRMRRSLTHAYENSPFYRKRFDAHGAHPEDLKSLSDLAKFPFTYKQDLRDNYPFDMFAVPRKDLVRIHASSGTTGKPTVVGYTKNDIDVWADMVARSIRASGGRPGDICHISYGYGLFTGGLGAHYGAERLGCTVVPISGGMTERQVTLMQDFKPDIIMVTPSYMLSILDEFRRQGIDPRESSLKVGIFGAEPWTNKMREEIEQAFDMHAVDIYGLSEVMGPGVANECVETKDGLHVWEDHFYPEIIDPVTGEVLPDGETGELVFTTLTKEGLPMVRYRTRDLTRLLPGTARSMRRIEKITGRCDDMIILRGVNVFPTQIEEQILKVKGLAPHFQIELARAGRMDAMIVHVEATPERASAEARAAAAKDLAHHIKSVVGVSSKIEVHDPDQIARSEGKAKRVVDNRPKE</sequence>
<keyword evidence="2 9" id="KW-0436">Ligase</keyword>
<dbReference type="Pfam" id="PF00501">
    <property type="entry name" value="AMP-binding"/>
    <property type="match status" value="1"/>
</dbReference>
<dbReference type="EMBL" id="JHEH01000009">
    <property type="protein sequence ID" value="KEP69961.1"/>
    <property type="molecule type" value="Genomic_DNA"/>
</dbReference>
<evidence type="ECO:0000313" key="14">
    <source>
        <dbReference type="Proteomes" id="UP000027725"/>
    </source>
</evidence>
<name>A0A074TDW0_9RHOB</name>
<dbReference type="InterPro" id="IPR000873">
    <property type="entry name" value="AMP-dep_synth/lig_dom"/>
</dbReference>
<dbReference type="InterPro" id="IPR042099">
    <property type="entry name" value="ANL_N_sf"/>
</dbReference>
<dbReference type="InterPro" id="IPR049623">
    <property type="entry name" value="PA_CoA_lig_proteobact_actino"/>
</dbReference>
<protein>
    <recommendedName>
        <fullName evidence="7 9">Phenylacetate-coenzyme A ligase</fullName>
        <ecNumber evidence="6 9">6.2.1.30</ecNumber>
    </recommendedName>
    <alternativeName>
        <fullName evidence="8 9">Phenylacetyl-CoA ligase</fullName>
    </alternativeName>
</protein>
<evidence type="ECO:0000256" key="5">
    <source>
        <dbReference type="ARBA" id="ARBA00061566"/>
    </source>
</evidence>
<evidence type="ECO:0000313" key="13">
    <source>
        <dbReference type="EMBL" id="KEP69961.1"/>
    </source>
</evidence>
<dbReference type="Pfam" id="PF14535">
    <property type="entry name" value="AMP-binding_C_2"/>
    <property type="match status" value="1"/>
</dbReference>
<dbReference type="InterPro" id="IPR051414">
    <property type="entry name" value="Adenylate-forming_Reductase"/>
</dbReference>
<dbReference type="InterPro" id="IPR011880">
    <property type="entry name" value="PA_CoA_ligase"/>
</dbReference>
<dbReference type="CDD" id="cd05913">
    <property type="entry name" value="PaaK"/>
    <property type="match status" value="1"/>
</dbReference>
<feature type="domain" description="AMP-dependent ligase C-terminal" evidence="12">
    <location>
        <begin position="339"/>
        <end position="433"/>
    </location>
</feature>
<dbReference type="GO" id="GO:0010124">
    <property type="term" value="P:phenylacetate catabolic process"/>
    <property type="evidence" value="ECO:0007669"/>
    <property type="project" value="UniProtKB-UniRule"/>
</dbReference>
<dbReference type="NCBIfam" id="TIGR02155">
    <property type="entry name" value="PA_CoA_ligase"/>
    <property type="match status" value="1"/>
</dbReference>
<reference evidence="13 14" key="1">
    <citation type="submission" date="2014-03" db="EMBL/GenBank/DDBJ databases">
        <title>The draft genome sequence of Thioclava dalianensis DLFJ1-1.</title>
        <authorList>
            <person name="Lai Q."/>
            <person name="Shao Z."/>
        </authorList>
    </citation>
    <scope>NUCLEOTIDE SEQUENCE [LARGE SCALE GENOMIC DNA]</scope>
    <source>
        <strain evidence="13 14">DLFJ1-1</strain>
    </source>
</reference>
<evidence type="ECO:0000256" key="6">
    <source>
        <dbReference type="ARBA" id="ARBA00066629"/>
    </source>
</evidence>
<organism evidence="13 14">
    <name type="scientific">Thioclava dalianensis</name>
    <dbReference type="NCBI Taxonomy" id="1185766"/>
    <lineage>
        <taxon>Bacteria</taxon>
        <taxon>Pseudomonadati</taxon>
        <taxon>Pseudomonadota</taxon>
        <taxon>Alphaproteobacteria</taxon>
        <taxon>Rhodobacterales</taxon>
        <taxon>Paracoccaceae</taxon>
        <taxon>Thioclava</taxon>
    </lineage>
</organism>
<dbReference type="OrthoDB" id="580775at2"/>
<accession>A0A074TDW0</accession>
<evidence type="ECO:0000256" key="2">
    <source>
        <dbReference type="ARBA" id="ARBA00022598"/>
    </source>
</evidence>
<evidence type="ECO:0000256" key="10">
    <source>
        <dbReference type="SAM" id="MobiDB-lite"/>
    </source>
</evidence>
<dbReference type="UniPathway" id="UPA00930"/>
<evidence type="ECO:0000256" key="3">
    <source>
        <dbReference type="ARBA" id="ARBA00022741"/>
    </source>
</evidence>
<dbReference type="Gene3D" id="3.40.50.12780">
    <property type="entry name" value="N-terminal domain of ligase-like"/>
    <property type="match status" value="1"/>
</dbReference>
<dbReference type="PIRSF" id="PIRSF006444">
    <property type="entry name" value="PaaK"/>
    <property type="match status" value="1"/>
</dbReference>
<dbReference type="eggNOG" id="COG1541">
    <property type="taxonomic scope" value="Bacteria"/>
</dbReference>
<feature type="domain" description="AMP-dependent synthetase/ligase" evidence="11">
    <location>
        <begin position="82"/>
        <end position="292"/>
    </location>
</feature>
<gene>
    <name evidence="13" type="ORF">DL1_20975</name>
</gene>
<dbReference type="AlphaFoldDB" id="A0A074TDW0"/>
<dbReference type="InterPro" id="IPR045851">
    <property type="entry name" value="AMP-bd_C_sf"/>
</dbReference>
<comment type="catalytic activity">
    <reaction evidence="9">
        <text>2-phenylacetate + ATP + CoA = phenylacetyl-CoA + AMP + diphosphate</text>
        <dbReference type="Rhea" id="RHEA:20956"/>
        <dbReference type="ChEBI" id="CHEBI:18401"/>
        <dbReference type="ChEBI" id="CHEBI:30616"/>
        <dbReference type="ChEBI" id="CHEBI:33019"/>
        <dbReference type="ChEBI" id="CHEBI:57287"/>
        <dbReference type="ChEBI" id="CHEBI:57390"/>
        <dbReference type="ChEBI" id="CHEBI:456215"/>
        <dbReference type="EC" id="6.2.1.30"/>
    </reaction>
</comment>
<keyword evidence="14" id="KW-1185">Reference proteome</keyword>
<comment type="caution">
    <text evidence="13">The sequence shown here is derived from an EMBL/GenBank/DDBJ whole genome shotgun (WGS) entry which is preliminary data.</text>
</comment>
<comment type="function">
    <text evidence="9">Catalyzes the activation of phenylacetic acid (PA) to phenylacetyl-CoA (PA-CoA).</text>
</comment>
<dbReference type="FunFam" id="3.40.50.12780:FF:000016">
    <property type="entry name" value="Phenylacetate-coenzyme A ligase"/>
    <property type="match status" value="1"/>
</dbReference>
<dbReference type="EC" id="6.2.1.30" evidence="6 9"/>
<dbReference type="STRING" id="1185766.SAMN05216224_102842"/>
<dbReference type="PANTHER" id="PTHR43439:SF1">
    <property type="entry name" value="PHENYLACETATE-COENZYME A LIGASE"/>
    <property type="match status" value="1"/>
</dbReference>
<keyword evidence="3 9" id="KW-0547">Nucleotide-binding</keyword>
<dbReference type="PANTHER" id="PTHR43439">
    <property type="entry name" value="PHENYLACETATE-COENZYME A LIGASE"/>
    <property type="match status" value="1"/>
</dbReference>
<dbReference type="SUPFAM" id="SSF56801">
    <property type="entry name" value="Acetyl-CoA synthetase-like"/>
    <property type="match status" value="1"/>
</dbReference>
<evidence type="ECO:0000259" key="11">
    <source>
        <dbReference type="Pfam" id="PF00501"/>
    </source>
</evidence>
<dbReference type="Gene3D" id="3.30.300.30">
    <property type="match status" value="1"/>
</dbReference>
<evidence type="ECO:0000256" key="8">
    <source>
        <dbReference type="ARBA" id="ARBA00075111"/>
    </source>
</evidence>
<evidence type="ECO:0000256" key="7">
    <source>
        <dbReference type="ARBA" id="ARBA00068695"/>
    </source>
</evidence>
<evidence type="ECO:0000256" key="1">
    <source>
        <dbReference type="ARBA" id="ARBA00011245"/>
    </source>
</evidence>
<evidence type="ECO:0000256" key="9">
    <source>
        <dbReference type="PIRNR" id="PIRNR006444"/>
    </source>
</evidence>
<dbReference type="GO" id="GO:0000166">
    <property type="term" value="F:nucleotide binding"/>
    <property type="evidence" value="ECO:0007669"/>
    <property type="project" value="UniProtKB-KW"/>
</dbReference>
<evidence type="ECO:0000256" key="4">
    <source>
        <dbReference type="ARBA" id="ARBA00060591"/>
    </source>
</evidence>
<dbReference type="InterPro" id="IPR028154">
    <property type="entry name" value="AMP-dep_Lig_C"/>
</dbReference>